<evidence type="ECO:0000313" key="2">
    <source>
        <dbReference type="Proteomes" id="UP001347796"/>
    </source>
</evidence>
<keyword evidence="2" id="KW-1185">Reference proteome</keyword>
<comment type="caution">
    <text evidence="1">The sequence shown here is derived from an EMBL/GenBank/DDBJ whole genome shotgun (WGS) entry which is preliminary data.</text>
</comment>
<dbReference type="EMBL" id="JAZGQO010000007">
    <property type="protein sequence ID" value="KAK6181847.1"/>
    <property type="molecule type" value="Genomic_DNA"/>
</dbReference>
<gene>
    <name evidence="1" type="ORF">SNE40_009627</name>
</gene>
<dbReference type="Proteomes" id="UP001347796">
    <property type="component" value="Unassembled WGS sequence"/>
</dbReference>
<organism evidence="1 2">
    <name type="scientific">Patella caerulea</name>
    <name type="common">Rayed Mediterranean limpet</name>
    <dbReference type="NCBI Taxonomy" id="87958"/>
    <lineage>
        <taxon>Eukaryota</taxon>
        <taxon>Metazoa</taxon>
        <taxon>Spiralia</taxon>
        <taxon>Lophotrochozoa</taxon>
        <taxon>Mollusca</taxon>
        <taxon>Gastropoda</taxon>
        <taxon>Patellogastropoda</taxon>
        <taxon>Patelloidea</taxon>
        <taxon>Patellidae</taxon>
        <taxon>Patella</taxon>
    </lineage>
</organism>
<protein>
    <submittedName>
        <fullName evidence="1">Uncharacterized protein</fullName>
    </submittedName>
</protein>
<evidence type="ECO:0000313" key="1">
    <source>
        <dbReference type="EMBL" id="KAK6181847.1"/>
    </source>
</evidence>
<reference evidence="1 2" key="1">
    <citation type="submission" date="2024-01" db="EMBL/GenBank/DDBJ databases">
        <title>The genome of the rayed Mediterranean limpet Patella caerulea (Linnaeus, 1758).</title>
        <authorList>
            <person name="Anh-Thu Weber A."/>
            <person name="Halstead-Nussloch G."/>
        </authorList>
    </citation>
    <scope>NUCLEOTIDE SEQUENCE [LARGE SCALE GENOMIC DNA]</scope>
    <source>
        <strain evidence="1">AATW-2023a</strain>
        <tissue evidence="1">Whole specimen</tissue>
    </source>
</reference>
<accession>A0AAN8JP25</accession>
<name>A0AAN8JP25_PATCE</name>
<sequence length="84" mass="9442">MVWGHPCCDAKRRRLNRNEGFDIKSWMISRYMALDVKQVKIVPQALIGMLRPYFSMNGPNKSTPYAVNGGHTGFSLLVAISQGD</sequence>
<dbReference type="AlphaFoldDB" id="A0AAN8JP25"/>
<proteinExistence type="predicted"/>